<proteinExistence type="predicted"/>
<evidence type="ECO:0000256" key="1">
    <source>
        <dbReference type="SAM" id="MobiDB-lite"/>
    </source>
</evidence>
<accession>A0ABQ7FVG9</accession>
<reference evidence="2" key="1">
    <citation type="submission" date="2017-08" db="EMBL/GenBank/DDBJ databases">
        <authorList>
            <person name="Polle J.E."/>
            <person name="Barry K."/>
            <person name="Cushman J."/>
            <person name="Schmutz J."/>
            <person name="Tran D."/>
            <person name="Hathwaick L.T."/>
            <person name="Yim W.C."/>
            <person name="Jenkins J."/>
            <person name="Mckie-Krisberg Z.M."/>
            <person name="Prochnik S."/>
            <person name="Lindquist E."/>
            <person name="Dockter R.B."/>
            <person name="Adam C."/>
            <person name="Molina H."/>
            <person name="Bunkerborg J."/>
            <person name="Jin E."/>
            <person name="Buchheim M."/>
            <person name="Magnuson J."/>
        </authorList>
    </citation>
    <scope>NUCLEOTIDE SEQUENCE</scope>
    <source>
        <strain evidence="2">CCAP 19/18</strain>
    </source>
</reference>
<sequence length="170" mass="18832">MLMVSRGRGALKAGDTVFFGKPWDFVSSAALATFEDFYARLPDPVHTLNAQAELTCHVAAEGGWPDFSQLAQVLDDEKLLSLGRMEQAAEAMEKHYVAPVFLRRTLRRMSSWGMQRVEKVVDSNRMGKVAAMRMWTGQGSRSKEGQGPQEGVEGEQEGTRQARSSSLCFS</sequence>
<evidence type="ECO:0000313" key="2">
    <source>
        <dbReference type="EMBL" id="KAF5826381.1"/>
    </source>
</evidence>
<dbReference type="Proteomes" id="UP000815325">
    <property type="component" value="Unassembled WGS sequence"/>
</dbReference>
<gene>
    <name evidence="2" type="ORF">DUNSADRAFT_3353</name>
</gene>
<name>A0ABQ7FVG9_DUNSA</name>
<feature type="compositionally biased region" description="Polar residues" evidence="1">
    <location>
        <begin position="159"/>
        <end position="170"/>
    </location>
</feature>
<feature type="region of interest" description="Disordered" evidence="1">
    <location>
        <begin position="135"/>
        <end position="170"/>
    </location>
</feature>
<organism evidence="2 3">
    <name type="scientific">Dunaliella salina</name>
    <name type="common">Green alga</name>
    <name type="synonym">Protococcus salinus</name>
    <dbReference type="NCBI Taxonomy" id="3046"/>
    <lineage>
        <taxon>Eukaryota</taxon>
        <taxon>Viridiplantae</taxon>
        <taxon>Chlorophyta</taxon>
        <taxon>core chlorophytes</taxon>
        <taxon>Chlorophyceae</taxon>
        <taxon>CS clade</taxon>
        <taxon>Chlamydomonadales</taxon>
        <taxon>Dunaliellaceae</taxon>
        <taxon>Dunaliella</taxon>
    </lineage>
</organism>
<protein>
    <submittedName>
        <fullName evidence="2">Uncharacterized protein</fullName>
    </submittedName>
</protein>
<evidence type="ECO:0000313" key="3">
    <source>
        <dbReference type="Proteomes" id="UP000815325"/>
    </source>
</evidence>
<comment type="caution">
    <text evidence="2">The sequence shown here is derived from an EMBL/GenBank/DDBJ whole genome shotgun (WGS) entry which is preliminary data.</text>
</comment>
<keyword evidence="3" id="KW-1185">Reference proteome</keyword>
<dbReference type="EMBL" id="MU070979">
    <property type="protein sequence ID" value="KAF5826381.1"/>
    <property type="molecule type" value="Genomic_DNA"/>
</dbReference>